<gene>
    <name evidence="1" type="ORF">RM552_09735</name>
</gene>
<protein>
    <recommendedName>
        <fullName evidence="3">DUF2779 domain-containing protein</fullName>
    </recommendedName>
</protein>
<keyword evidence="2" id="KW-1185">Reference proteome</keyword>
<evidence type="ECO:0000313" key="2">
    <source>
        <dbReference type="Proteomes" id="UP001253545"/>
    </source>
</evidence>
<evidence type="ECO:0000313" key="1">
    <source>
        <dbReference type="EMBL" id="MDT0595123.1"/>
    </source>
</evidence>
<comment type="caution">
    <text evidence="1">The sequence shown here is derived from an EMBL/GenBank/DDBJ whole genome shotgun (WGS) entry which is preliminary data.</text>
</comment>
<name>A0ABU2ZR57_9ALTE</name>
<accession>A0ABU2ZR57</accession>
<reference evidence="1 2" key="1">
    <citation type="submission" date="2023-09" db="EMBL/GenBank/DDBJ databases">
        <authorList>
            <person name="Rey-Velasco X."/>
        </authorList>
    </citation>
    <scope>NUCLEOTIDE SEQUENCE [LARGE SCALE GENOMIC DNA]</scope>
    <source>
        <strain evidence="1 2">P117</strain>
    </source>
</reference>
<proteinExistence type="predicted"/>
<dbReference type="Proteomes" id="UP001253545">
    <property type="component" value="Unassembled WGS sequence"/>
</dbReference>
<organism evidence="1 2">
    <name type="scientific">Glaciecola petra</name>
    <dbReference type="NCBI Taxonomy" id="3075602"/>
    <lineage>
        <taxon>Bacteria</taxon>
        <taxon>Pseudomonadati</taxon>
        <taxon>Pseudomonadota</taxon>
        <taxon>Gammaproteobacteria</taxon>
        <taxon>Alteromonadales</taxon>
        <taxon>Alteromonadaceae</taxon>
        <taxon>Glaciecola</taxon>
    </lineage>
</organism>
<evidence type="ECO:0008006" key="3">
    <source>
        <dbReference type="Google" id="ProtNLM"/>
    </source>
</evidence>
<sequence length="371" mass="42683">MAYSRQALINSKRIAKRWPHPSTEIFLHHPIFFAQKKLDAWAKKACQIADLLTNNKVYSPGIEALNKTLKTDTPDCFSVDFAIVETNGDLDIKLIEAQAFPSAMSLMLDLEDLYAPDSTLCQTSTHTRRKLVEDTITHGLPAHHLVMLDQNIIRQGTADDFMSSLHIASPRSILDIYPYKRKWMHWCDNGVQSIKRCYHRSIFHTLNDDEQTLLLNLLKHKNISHFNHPAWYYKVDKASLSRISHDTLPKTFALDNAKEFDLNNMVLKHPNGFGGKEVFLSPSLEEVEQAPKNSILQERIEYAAFHPTLKSDNKLRVELRFMLLWNEQGYTPVTSLARATYDGNLMRHKQKQYPGEGYTCAMGYREDECSE</sequence>
<dbReference type="EMBL" id="JAVRHX010000002">
    <property type="protein sequence ID" value="MDT0595123.1"/>
    <property type="molecule type" value="Genomic_DNA"/>
</dbReference>
<dbReference type="RefSeq" id="WP_311368640.1">
    <property type="nucleotide sequence ID" value="NZ_JAVRHX010000002.1"/>
</dbReference>